<feature type="compositionally biased region" description="Polar residues" evidence="1">
    <location>
        <begin position="102"/>
        <end position="111"/>
    </location>
</feature>
<feature type="region of interest" description="Disordered" evidence="1">
    <location>
        <begin position="81"/>
        <end position="113"/>
    </location>
</feature>
<dbReference type="Proteomes" id="UP000275846">
    <property type="component" value="Unassembled WGS sequence"/>
</dbReference>
<reference evidence="2 3" key="2">
    <citation type="submission" date="2018-11" db="EMBL/GenBank/DDBJ databases">
        <authorList>
            <consortium name="Pathogen Informatics"/>
        </authorList>
    </citation>
    <scope>NUCLEOTIDE SEQUENCE [LARGE SCALE GENOMIC DNA]</scope>
    <source>
        <strain evidence="2 3">NST_G2</strain>
    </source>
</reference>
<evidence type="ECO:0000256" key="1">
    <source>
        <dbReference type="SAM" id="MobiDB-lite"/>
    </source>
</evidence>
<feature type="region of interest" description="Disordered" evidence="1">
    <location>
        <begin position="276"/>
        <end position="310"/>
    </location>
</feature>
<dbReference type="OrthoDB" id="10496577at2759"/>
<name>A0A183SLK5_SCHSO</name>
<dbReference type="AlphaFoldDB" id="A0A183SLK5"/>
<organism evidence="4">
    <name type="scientific">Schistocephalus solidus</name>
    <name type="common">Tapeworm</name>
    <dbReference type="NCBI Taxonomy" id="70667"/>
    <lineage>
        <taxon>Eukaryota</taxon>
        <taxon>Metazoa</taxon>
        <taxon>Spiralia</taxon>
        <taxon>Lophotrochozoa</taxon>
        <taxon>Platyhelminthes</taxon>
        <taxon>Cestoda</taxon>
        <taxon>Eucestoda</taxon>
        <taxon>Diphyllobothriidea</taxon>
        <taxon>Diphyllobothriidae</taxon>
        <taxon>Schistocephalus</taxon>
    </lineage>
</organism>
<sequence length="310" mass="34722">MDALYQGNEAPELVPVNEATDEDHSYFTDLVYAADEDEKLWKPPADSEPMLGFVDQIGTLILPPEDGFDAEDEGATTAREEAADFLDQERRTNQRAWERTATKPSLQQQQPPHVALTQWRPDNLSTHQHTATHRPRSYERKSPWHLYLCSVPHTEVLERTGILSIHAMLRQVQLRWSGHLDSLKKSLKQLQINPATWEDLAQDRPAWKRSVKTGSAIYEANRIAAAKAKRAARKSPAPRTNTANAQALPTCPRCQRIFRARIGLVGHLRTQCTNNPTIPISTSNSANPPSDSPTFTPGINSITPTIIETT</sequence>
<accession>A0A183SLK5</accession>
<reference evidence="4" key="1">
    <citation type="submission" date="2016-06" db="UniProtKB">
        <authorList>
            <consortium name="WormBaseParasite"/>
        </authorList>
    </citation>
    <scope>IDENTIFICATION</scope>
</reference>
<keyword evidence="3" id="KW-1185">Reference proteome</keyword>
<evidence type="ECO:0000313" key="3">
    <source>
        <dbReference type="Proteomes" id="UP000275846"/>
    </source>
</evidence>
<dbReference type="WBParaSite" id="SSLN_0000526601-mRNA-1">
    <property type="protein sequence ID" value="SSLN_0000526601-mRNA-1"/>
    <property type="gene ID" value="SSLN_0000526601"/>
</dbReference>
<gene>
    <name evidence="2" type="ORF">SSLN_LOCUS5103</name>
</gene>
<dbReference type="EMBL" id="UYSU01033114">
    <property type="protein sequence ID" value="VDL91488.1"/>
    <property type="molecule type" value="Genomic_DNA"/>
</dbReference>
<evidence type="ECO:0000313" key="4">
    <source>
        <dbReference type="WBParaSite" id="SSLN_0000526601-mRNA-1"/>
    </source>
</evidence>
<proteinExistence type="predicted"/>
<feature type="compositionally biased region" description="Basic and acidic residues" evidence="1">
    <location>
        <begin position="81"/>
        <end position="101"/>
    </location>
</feature>
<protein>
    <submittedName>
        <fullName evidence="4">C2H2-type domain-containing protein</fullName>
    </submittedName>
</protein>
<evidence type="ECO:0000313" key="2">
    <source>
        <dbReference type="EMBL" id="VDL91488.1"/>
    </source>
</evidence>